<organism evidence="2 3">
    <name type="scientific">Pristionchus mayeri</name>
    <dbReference type="NCBI Taxonomy" id="1317129"/>
    <lineage>
        <taxon>Eukaryota</taxon>
        <taxon>Metazoa</taxon>
        <taxon>Ecdysozoa</taxon>
        <taxon>Nematoda</taxon>
        <taxon>Chromadorea</taxon>
        <taxon>Rhabditida</taxon>
        <taxon>Rhabditina</taxon>
        <taxon>Diplogasteromorpha</taxon>
        <taxon>Diplogasteroidea</taxon>
        <taxon>Neodiplogasteridae</taxon>
        <taxon>Pristionchus</taxon>
    </lineage>
</organism>
<dbReference type="Proteomes" id="UP001328107">
    <property type="component" value="Unassembled WGS sequence"/>
</dbReference>
<dbReference type="Pfam" id="PF17305">
    <property type="entry name" value="DUF5354"/>
    <property type="match status" value="1"/>
</dbReference>
<comment type="caution">
    <text evidence="2">The sequence shown here is derived from an EMBL/GenBank/DDBJ whole genome shotgun (WGS) entry which is preliminary data.</text>
</comment>
<accession>A0AAN5D8B6</accession>
<keyword evidence="1" id="KW-0732">Signal</keyword>
<gene>
    <name evidence="2" type="ORF">PMAYCL1PPCAC_28553</name>
</gene>
<evidence type="ECO:0000256" key="1">
    <source>
        <dbReference type="SAM" id="SignalP"/>
    </source>
</evidence>
<evidence type="ECO:0000313" key="2">
    <source>
        <dbReference type="EMBL" id="GMR58358.1"/>
    </source>
</evidence>
<feature type="non-terminal residue" evidence="2">
    <location>
        <position position="1"/>
    </location>
</feature>
<feature type="signal peptide" evidence="1">
    <location>
        <begin position="1"/>
        <end position="22"/>
    </location>
</feature>
<dbReference type="AlphaFoldDB" id="A0AAN5D8B6"/>
<dbReference type="EMBL" id="BTRK01000006">
    <property type="protein sequence ID" value="GMR58358.1"/>
    <property type="molecule type" value="Genomic_DNA"/>
</dbReference>
<protein>
    <submittedName>
        <fullName evidence="2">Uncharacterized protein</fullName>
    </submittedName>
</protein>
<sequence>IPLITMHRVTILLLLSLGTANGLSCWETNDKGETVISSDPSYKFCALIYVGGHRAKLLGMSDDIERMSTYEGFLVNTPAYKVTSTCFSEAFDFAALGLGGRWTAKGPERITRCMCRDDLCNGHKTIAGFLGI</sequence>
<feature type="chain" id="PRO_5043021541" evidence="1">
    <location>
        <begin position="23"/>
        <end position="132"/>
    </location>
</feature>
<keyword evidence="3" id="KW-1185">Reference proteome</keyword>
<proteinExistence type="predicted"/>
<evidence type="ECO:0000313" key="3">
    <source>
        <dbReference type="Proteomes" id="UP001328107"/>
    </source>
</evidence>
<dbReference type="InterPro" id="IPR035291">
    <property type="entry name" value="DUF5354"/>
</dbReference>
<reference evidence="3" key="1">
    <citation type="submission" date="2022-10" db="EMBL/GenBank/DDBJ databases">
        <title>Genome assembly of Pristionchus species.</title>
        <authorList>
            <person name="Yoshida K."/>
            <person name="Sommer R.J."/>
        </authorList>
    </citation>
    <scope>NUCLEOTIDE SEQUENCE [LARGE SCALE GENOMIC DNA]</scope>
    <source>
        <strain evidence="3">RS5460</strain>
    </source>
</reference>
<name>A0AAN5D8B6_9BILA</name>